<feature type="region of interest" description="Disordered" evidence="1">
    <location>
        <begin position="34"/>
        <end position="81"/>
    </location>
</feature>
<dbReference type="STRING" id="1131935.PDENDC454_02320"/>
<dbReference type="EMBL" id="AHKH01000004">
    <property type="protein sequence ID" value="EHQ63934.1"/>
    <property type="molecule type" value="Genomic_DNA"/>
</dbReference>
<dbReference type="Proteomes" id="UP000003900">
    <property type="component" value="Unassembled WGS sequence"/>
</dbReference>
<keyword evidence="3" id="KW-1185">Reference proteome</keyword>
<name>H3SAD1_9BACL</name>
<sequence length="131" mass="13986">MPVQITINGADAAESIQELSVLAAAISGQKVSTFEAAPVQEEKPKRQRTAKAEAAKKQEEPEKPDVTEEEGSDGGEDIPTVEELREVAAAKGKTVEGKKAVKALLDEFGSKNITAVQEEQRAAFLARLKAL</sequence>
<dbReference type="PATRIC" id="fig|1131935.3.peg.460"/>
<dbReference type="RefSeq" id="WP_006674972.1">
    <property type="nucleotide sequence ID" value="NZ_AHKH01000004.1"/>
</dbReference>
<gene>
    <name evidence="2" type="ORF">PDENDC454_02320</name>
</gene>
<comment type="caution">
    <text evidence="2">The sequence shown here is derived from an EMBL/GenBank/DDBJ whole genome shotgun (WGS) entry which is preliminary data.</text>
</comment>
<evidence type="ECO:0000313" key="3">
    <source>
        <dbReference type="Proteomes" id="UP000003900"/>
    </source>
</evidence>
<reference evidence="2 3" key="1">
    <citation type="journal article" date="2012" name="J. Bacteriol.">
        <title>Genome Sequence of the Pattern-Forming Social Bacterium Paenibacillus dendritiformis C454 Chiral Morphotype.</title>
        <authorList>
            <person name="Sirota-Madi A."/>
            <person name="Olender T."/>
            <person name="Helman Y."/>
            <person name="Brainis I."/>
            <person name="Finkelshtein A."/>
            <person name="Roth D."/>
            <person name="Hagai E."/>
            <person name="Leshkowitz D."/>
            <person name="Brodsky L."/>
            <person name="Galatenko V."/>
            <person name="Nikolaev V."/>
            <person name="Gutnick D.L."/>
            <person name="Lancet D."/>
            <person name="Ben-Jacob E."/>
        </authorList>
    </citation>
    <scope>NUCLEOTIDE SEQUENCE [LARGE SCALE GENOMIC DNA]</scope>
    <source>
        <strain evidence="2 3">C454</strain>
    </source>
</reference>
<feature type="compositionally biased region" description="Acidic residues" evidence="1">
    <location>
        <begin position="67"/>
        <end position="80"/>
    </location>
</feature>
<proteinExistence type="predicted"/>
<dbReference type="OrthoDB" id="2666740at2"/>
<protein>
    <submittedName>
        <fullName evidence="2">Uncharacterized protein</fullName>
    </submittedName>
</protein>
<feature type="compositionally biased region" description="Basic and acidic residues" evidence="1">
    <location>
        <begin position="40"/>
        <end position="66"/>
    </location>
</feature>
<organism evidence="2 3">
    <name type="scientific">Paenibacillus dendritiformis C454</name>
    <dbReference type="NCBI Taxonomy" id="1131935"/>
    <lineage>
        <taxon>Bacteria</taxon>
        <taxon>Bacillati</taxon>
        <taxon>Bacillota</taxon>
        <taxon>Bacilli</taxon>
        <taxon>Bacillales</taxon>
        <taxon>Paenibacillaceae</taxon>
        <taxon>Paenibacillus</taxon>
    </lineage>
</organism>
<evidence type="ECO:0000313" key="2">
    <source>
        <dbReference type="EMBL" id="EHQ63934.1"/>
    </source>
</evidence>
<accession>H3SAD1</accession>
<dbReference type="AlphaFoldDB" id="H3SAD1"/>
<evidence type="ECO:0000256" key="1">
    <source>
        <dbReference type="SAM" id="MobiDB-lite"/>
    </source>
</evidence>